<feature type="compositionally biased region" description="Low complexity" evidence="1">
    <location>
        <begin position="45"/>
        <end position="55"/>
    </location>
</feature>
<protein>
    <submittedName>
        <fullName evidence="2">Uncharacterized protein</fullName>
    </submittedName>
</protein>
<name>A0A9K3GKL3_9EUKA</name>
<evidence type="ECO:0000313" key="3">
    <source>
        <dbReference type="Proteomes" id="UP000265618"/>
    </source>
</evidence>
<accession>A0A9K3GKL3</accession>
<organism evidence="2 3">
    <name type="scientific">Kipferlia bialata</name>
    <dbReference type="NCBI Taxonomy" id="797122"/>
    <lineage>
        <taxon>Eukaryota</taxon>
        <taxon>Metamonada</taxon>
        <taxon>Carpediemonas-like organisms</taxon>
        <taxon>Kipferlia</taxon>
    </lineage>
</organism>
<dbReference type="EMBL" id="BDIP01002446">
    <property type="protein sequence ID" value="GIQ86308.1"/>
    <property type="molecule type" value="Genomic_DNA"/>
</dbReference>
<feature type="compositionally biased region" description="Basic and acidic residues" evidence="1">
    <location>
        <begin position="162"/>
        <end position="186"/>
    </location>
</feature>
<reference evidence="2 3" key="1">
    <citation type="journal article" date="2018" name="PLoS ONE">
        <title>The draft genome of Kipferlia bialata reveals reductive genome evolution in fornicate parasites.</title>
        <authorList>
            <person name="Tanifuji G."/>
            <person name="Takabayashi S."/>
            <person name="Kume K."/>
            <person name="Takagi M."/>
            <person name="Nakayama T."/>
            <person name="Kamikawa R."/>
            <person name="Inagaki Y."/>
            <person name="Hashimoto T."/>
        </authorList>
    </citation>
    <scope>NUCLEOTIDE SEQUENCE [LARGE SCALE GENOMIC DNA]</scope>
    <source>
        <strain evidence="2">NY0173</strain>
    </source>
</reference>
<evidence type="ECO:0000313" key="2">
    <source>
        <dbReference type="EMBL" id="GIQ86308.1"/>
    </source>
</evidence>
<feature type="compositionally biased region" description="Basic residues" evidence="1">
    <location>
        <begin position="332"/>
        <end position="342"/>
    </location>
</feature>
<evidence type="ECO:0000256" key="1">
    <source>
        <dbReference type="SAM" id="MobiDB-lite"/>
    </source>
</evidence>
<comment type="caution">
    <text evidence="2">The sequence shown here is derived from an EMBL/GenBank/DDBJ whole genome shotgun (WGS) entry which is preliminary data.</text>
</comment>
<keyword evidence="3" id="KW-1185">Reference proteome</keyword>
<feature type="region of interest" description="Disordered" evidence="1">
    <location>
        <begin position="1"/>
        <end position="203"/>
    </location>
</feature>
<feature type="non-terminal residue" evidence="2">
    <location>
        <position position="1"/>
    </location>
</feature>
<feature type="region of interest" description="Disordered" evidence="1">
    <location>
        <begin position="305"/>
        <end position="342"/>
    </location>
</feature>
<proteinExistence type="predicted"/>
<feature type="compositionally biased region" description="Basic and acidic residues" evidence="1">
    <location>
        <begin position="17"/>
        <end position="29"/>
    </location>
</feature>
<dbReference type="Proteomes" id="UP000265618">
    <property type="component" value="Unassembled WGS sequence"/>
</dbReference>
<gene>
    <name evidence="2" type="ORF">KIPB_008137</name>
</gene>
<dbReference type="AlphaFoldDB" id="A0A9K3GKL3"/>
<sequence>MDHLPMESHPTQGEPMAMRERERELHTQHVEPIPQRQEPIPPQHQEPIQPIQPIHTQPPQPIRAQPSEAMPPQHQAPMPTQRQEPIQPIHPQRQAPIPPQHQGPIPMGERERERAIPPQHQEPMQPIRAHPEPIQPMRVQRPESLPPQHQQPIPPQQPIPMGEREREREREAMGMPIREREREIPRDPIPPQHQEPIHPSSKREAMHRGGLEEMREVHNRLTDDMSRPMPMNPMESMGMAPRGHVVHDDPTLPAPQRPAVITIVPFSSVSGYRKDSLQPGSITGNPPPGSMTTYQQYMSQHGQEPMQIGGMSLGINGYDPTTQEPRQDAPKPKRKYTPRPKPRAKRILKVLDPVRTRAICIDICREEQENNCKFLVEQVSQDNDSGYTYIRYRCNHKKCPRRLVIRQLVDKTYTFQVQKSHSHNAEDTTNYQRKVPSTFFLKYQQSLVVGGAVDNKEELQKMVCAELNMVDGTSKCDYHFFHPRSRMTALMKKWKQQRDAQGIATQSALDAGAPM</sequence>